<dbReference type="Proteomes" id="UP000215563">
    <property type="component" value="Unassembled WGS sequence"/>
</dbReference>
<dbReference type="RefSeq" id="WP_020636171.1">
    <property type="nucleotide sequence ID" value="NZ_KB913032.1"/>
</dbReference>
<keyword evidence="1" id="KW-1133">Transmembrane helix</keyword>
<reference evidence="2 3" key="1">
    <citation type="submission" date="2017-07" db="EMBL/GenBank/DDBJ databases">
        <title>Amycolatopsis alba DSM 44262 Genome sequencing and assembly.</title>
        <authorList>
            <person name="Kaur N."/>
            <person name="Mayilraj S."/>
        </authorList>
    </citation>
    <scope>NUCLEOTIDE SEQUENCE [LARGE SCALE GENOMIC DNA]</scope>
    <source>
        <strain evidence="2 3">DSM 44262</strain>
    </source>
</reference>
<sequence length="197" mass="21199">MDDADHNGHSTPQGHAAREAARAFDRQLIGTATTAGLAALAALLNGLIARLCGVIAVTHLTVWTLIPLTLLLVTDCVLLARGAARSPQLWFVGAVWNCVTDGRRPFQLDAVVRQDALTTNQARTPWWWLAWIVHSGYAACGGLVMASWVSYATGACLFVVMIALRAWIHHVLDKQKAAALSTLAFMGWMSKPSTPGT</sequence>
<feature type="transmembrane region" description="Helical" evidence="1">
    <location>
        <begin position="60"/>
        <end position="80"/>
    </location>
</feature>
<evidence type="ECO:0000256" key="1">
    <source>
        <dbReference type="SAM" id="Phobius"/>
    </source>
</evidence>
<protein>
    <submittedName>
        <fullName evidence="2">Uncharacterized protein</fullName>
    </submittedName>
</protein>
<dbReference type="EMBL" id="NMQU01000158">
    <property type="protein sequence ID" value="OXM43137.1"/>
    <property type="molecule type" value="Genomic_DNA"/>
</dbReference>
<proteinExistence type="predicted"/>
<keyword evidence="3" id="KW-1185">Reference proteome</keyword>
<keyword evidence="1" id="KW-0812">Transmembrane</keyword>
<accession>A0A229R930</accession>
<name>A0A229R930_AMYAL</name>
<dbReference type="AlphaFoldDB" id="A0A229R930"/>
<feature type="transmembrane region" description="Helical" evidence="1">
    <location>
        <begin position="28"/>
        <end position="48"/>
    </location>
</feature>
<keyword evidence="1" id="KW-0472">Membrane</keyword>
<evidence type="ECO:0000313" key="3">
    <source>
        <dbReference type="Proteomes" id="UP000215563"/>
    </source>
</evidence>
<evidence type="ECO:0000313" key="2">
    <source>
        <dbReference type="EMBL" id="OXM43137.1"/>
    </source>
</evidence>
<organism evidence="2 3">
    <name type="scientific">Amycolatopsis alba DSM 44262</name>
    <dbReference type="NCBI Taxonomy" id="1125972"/>
    <lineage>
        <taxon>Bacteria</taxon>
        <taxon>Bacillati</taxon>
        <taxon>Actinomycetota</taxon>
        <taxon>Actinomycetes</taxon>
        <taxon>Pseudonocardiales</taxon>
        <taxon>Pseudonocardiaceae</taxon>
        <taxon>Amycolatopsis</taxon>
    </lineage>
</organism>
<feature type="transmembrane region" description="Helical" evidence="1">
    <location>
        <begin position="151"/>
        <end position="168"/>
    </location>
</feature>
<comment type="caution">
    <text evidence="2">The sequence shown here is derived from an EMBL/GenBank/DDBJ whole genome shotgun (WGS) entry which is preliminary data.</text>
</comment>
<gene>
    <name evidence="2" type="ORF">CFP75_39750</name>
</gene>